<dbReference type="HOGENOM" id="CLU_1078738_0_0_1"/>
<dbReference type="AlphaFoldDB" id="E9GY24"/>
<feature type="region of interest" description="Disordered" evidence="1">
    <location>
        <begin position="56"/>
        <end position="80"/>
    </location>
</feature>
<dbReference type="EMBL" id="GL732574">
    <property type="protein sequence ID" value="EFX75524.1"/>
    <property type="molecule type" value="Genomic_DNA"/>
</dbReference>
<sequence length="258" mass="28694">MGEKWEVWATYLMLIHCVGNIPTPQQPISRSGRQSRLPRHLKDYCLRHLEHGPSNGLNLISGAPNKSASTRLRDPRADERQRLNRRDYVLEGLEKGWPLREDPDDRRIFHAPAPLDGFLPIARKFLTPEQLAEAQKPVYYGDIRYKPKEGDATASAAPPASTSGRRVIFSEPAPSTAAPAAADYSSEEEDVLQLLAEDDEVTGVAAALAKSSIRASQAKITAEFLQAPKDPTRPVFSNPTGVGRGSTRGRERRQHWRE</sequence>
<gene>
    <name evidence="2" type="ORF">DAPPUDRAFT_107735</name>
</gene>
<dbReference type="InParanoid" id="E9GY24"/>
<evidence type="ECO:0000313" key="2">
    <source>
        <dbReference type="EMBL" id="EFX75524.1"/>
    </source>
</evidence>
<protein>
    <submittedName>
        <fullName evidence="2">Uncharacterized protein</fullName>
    </submittedName>
</protein>
<dbReference type="PhylomeDB" id="E9GY24"/>
<evidence type="ECO:0000256" key="1">
    <source>
        <dbReference type="SAM" id="MobiDB-lite"/>
    </source>
</evidence>
<reference evidence="2 3" key="1">
    <citation type="journal article" date="2011" name="Science">
        <title>The ecoresponsive genome of Daphnia pulex.</title>
        <authorList>
            <person name="Colbourne J.K."/>
            <person name="Pfrender M.E."/>
            <person name="Gilbert D."/>
            <person name="Thomas W.K."/>
            <person name="Tucker A."/>
            <person name="Oakley T.H."/>
            <person name="Tokishita S."/>
            <person name="Aerts A."/>
            <person name="Arnold G.J."/>
            <person name="Basu M.K."/>
            <person name="Bauer D.J."/>
            <person name="Caceres C.E."/>
            <person name="Carmel L."/>
            <person name="Casola C."/>
            <person name="Choi J.H."/>
            <person name="Detter J.C."/>
            <person name="Dong Q."/>
            <person name="Dusheyko S."/>
            <person name="Eads B.D."/>
            <person name="Frohlich T."/>
            <person name="Geiler-Samerotte K.A."/>
            <person name="Gerlach D."/>
            <person name="Hatcher P."/>
            <person name="Jogdeo S."/>
            <person name="Krijgsveld J."/>
            <person name="Kriventseva E.V."/>
            <person name="Kultz D."/>
            <person name="Laforsch C."/>
            <person name="Lindquist E."/>
            <person name="Lopez J."/>
            <person name="Manak J.R."/>
            <person name="Muller J."/>
            <person name="Pangilinan J."/>
            <person name="Patwardhan R.P."/>
            <person name="Pitluck S."/>
            <person name="Pritham E.J."/>
            <person name="Rechtsteiner A."/>
            <person name="Rho M."/>
            <person name="Rogozin I.B."/>
            <person name="Sakarya O."/>
            <person name="Salamov A."/>
            <person name="Schaack S."/>
            <person name="Shapiro H."/>
            <person name="Shiga Y."/>
            <person name="Skalitzky C."/>
            <person name="Smith Z."/>
            <person name="Souvorov A."/>
            <person name="Sung W."/>
            <person name="Tang Z."/>
            <person name="Tsuchiya D."/>
            <person name="Tu H."/>
            <person name="Vos H."/>
            <person name="Wang M."/>
            <person name="Wolf Y.I."/>
            <person name="Yamagata H."/>
            <person name="Yamada T."/>
            <person name="Ye Y."/>
            <person name="Shaw J.R."/>
            <person name="Andrews J."/>
            <person name="Crease T.J."/>
            <person name="Tang H."/>
            <person name="Lucas S.M."/>
            <person name="Robertson H.M."/>
            <person name="Bork P."/>
            <person name="Koonin E.V."/>
            <person name="Zdobnov E.M."/>
            <person name="Grigoriev I.V."/>
            <person name="Lynch M."/>
            <person name="Boore J.L."/>
        </authorList>
    </citation>
    <scope>NUCLEOTIDE SEQUENCE [LARGE SCALE GENOMIC DNA]</scope>
</reference>
<proteinExistence type="predicted"/>
<feature type="region of interest" description="Disordered" evidence="1">
    <location>
        <begin position="224"/>
        <end position="258"/>
    </location>
</feature>
<feature type="compositionally biased region" description="Basic and acidic residues" evidence="1">
    <location>
        <begin position="71"/>
        <end position="80"/>
    </location>
</feature>
<dbReference type="KEGG" id="dpx:DAPPUDRAFT_107735"/>
<keyword evidence="3" id="KW-1185">Reference proteome</keyword>
<organism evidence="2 3">
    <name type="scientific">Daphnia pulex</name>
    <name type="common">Water flea</name>
    <dbReference type="NCBI Taxonomy" id="6669"/>
    <lineage>
        <taxon>Eukaryota</taxon>
        <taxon>Metazoa</taxon>
        <taxon>Ecdysozoa</taxon>
        <taxon>Arthropoda</taxon>
        <taxon>Crustacea</taxon>
        <taxon>Branchiopoda</taxon>
        <taxon>Diplostraca</taxon>
        <taxon>Cladocera</taxon>
        <taxon>Anomopoda</taxon>
        <taxon>Daphniidae</taxon>
        <taxon>Daphnia</taxon>
    </lineage>
</organism>
<dbReference type="Proteomes" id="UP000000305">
    <property type="component" value="Unassembled WGS sequence"/>
</dbReference>
<name>E9GY24_DAPPU</name>
<evidence type="ECO:0000313" key="3">
    <source>
        <dbReference type="Proteomes" id="UP000000305"/>
    </source>
</evidence>
<accession>E9GY24</accession>